<keyword evidence="3" id="KW-1185">Reference proteome</keyword>
<dbReference type="EMBL" id="JAUSZT010000003">
    <property type="protein sequence ID" value="MDQ0998835.1"/>
    <property type="molecule type" value="Genomic_DNA"/>
</dbReference>
<dbReference type="PANTHER" id="PTHR33990">
    <property type="entry name" value="PROTEIN YJDN-RELATED"/>
    <property type="match status" value="1"/>
</dbReference>
<dbReference type="InterPro" id="IPR028973">
    <property type="entry name" value="PhnB-like"/>
</dbReference>
<proteinExistence type="predicted"/>
<accession>A0ABU0SDP5</accession>
<protein>
    <submittedName>
        <fullName evidence="2">PhnB protein</fullName>
    </submittedName>
</protein>
<dbReference type="CDD" id="cd06588">
    <property type="entry name" value="PhnB_like"/>
    <property type="match status" value="1"/>
</dbReference>
<feature type="domain" description="PhnB-like" evidence="1">
    <location>
        <begin position="2"/>
        <end position="130"/>
    </location>
</feature>
<dbReference type="Pfam" id="PF06983">
    <property type="entry name" value="3-dmu-9_3-mt"/>
    <property type="match status" value="1"/>
</dbReference>
<gene>
    <name evidence="2" type="ORF">QFZ34_004017</name>
</gene>
<comment type="caution">
    <text evidence="2">The sequence shown here is derived from an EMBL/GenBank/DDBJ whole genome shotgun (WGS) entry which is preliminary data.</text>
</comment>
<dbReference type="SUPFAM" id="SSF54593">
    <property type="entry name" value="Glyoxalase/Bleomycin resistance protein/Dihydroxybiphenyl dioxygenase"/>
    <property type="match status" value="1"/>
</dbReference>
<evidence type="ECO:0000313" key="2">
    <source>
        <dbReference type="EMBL" id="MDQ0998835.1"/>
    </source>
</evidence>
<dbReference type="Gene3D" id="3.10.180.10">
    <property type="entry name" value="2,3-Dihydroxybiphenyl 1,2-Dioxygenase, domain 1"/>
    <property type="match status" value="1"/>
</dbReference>
<name>A0ABU0SDP5_9HYPH</name>
<dbReference type="PANTHER" id="PTHR33990:SF1">
    <property type="entry name" value="PROTEIN YJDN"/>
    <property type="match status" value="1"/>
</dbReference>
<organism evidence="2 3">
    <name type="scientific">Phyllobacterium ifriqiyense</name>
    <dbReference type="NCBI Taxonomy" id="314238"/>
    <lineage>
        <taxon>Bacteria</taxon>
        <taxon>Pseudomonadati</taxon>
        <taxon>Pseudomonadota</taxon>
        <taxon>Alphaproteobacteria</taxon>
        <taxon>Hyphomicrobiales</taxon>
        <taxon>Phyllobacteriaceae</taxon>
        <taxon>Phyllobacterium</taxon>
    </lineage>
</organism>
<evidence type="ECO:0000313" key="3">
    <source>
        <dbReference type="Proteomes" id="UP001237780"/>
    </source>
</evidence>
<evidence type="ECO:0000259" key="1">
    <source>
        <dbReference type="Pfam" id="PF06983"/>
    </source>
</evidence>
<dbReference type="Proteomes" id="UP001237780">
    <property type="component" value="Unassembled WGS sequence"/>
</dbReference>
<dbReference type="RefSeq" id="WP_307284367.1">
    <property type="nucleotide sequence ID" value="NZ_JAUSZT010000003.1"/>
</dbReference>
<sequence>MKINAYLNFDGKCEEAFKFYESVLGGKIEAIIRYDEMPEGGDFPPESAKNVMHALLTIGDNVLMGSDAPPPYFQKAQGMTVAINVDTPDEAKRLFADLSKDAEGVMMPLGETSWAQQFAMFTDRFGTPWIVNCAKLMHTA</sequence>
<reference evidence="2 3" key="1">
    <citation type="submission" date="2023-07" db="EMBL/GenBank/DDBJ databases">
        <title>Comparative genomics of wheat-associated soil bacteria to identify genetic determinants of phenazine resistance.</title>
        <authorList>
            <person name="Mouncey N."/>
        </authorList>
    </citation>
    <scope>NUCLEOTIDE SEQUENCE [LARGE SCALE GENOMIC DNA]</scope>
    <source>
        <strain evidence="2 3">W4I11</strain>
    </source>
</reference>
<dbReference type="InterPro" id="IPR029068">
    <property type="entry name" value="Glyas_Bleomycin-R_OHBP_Dase"/>
</dbReference>